<protein>
    <submittedName>
        <fullName evidence="3">Uncharacterized protein</fullName>
    </submittedName>
</protein>
<comment type="caution">
    <text evidence="3">The sequence shown here is derived from an EMBL/GenBank/DDBJ whole genome shotgun (WGS) entry which is preliminary data.</text>
</comment>
<proteinExistence type="predicted"/>
<dbReference type="RefSeq" id="WP_016096246.1">
    <property type="nucleotide sequence ID" value="NZ_KB976146.1"/>
</dbReference>
<organism evidence="3 4">
    <name type="scientific">Bacillus cereus HuA3-9</name>
    <dbReference type="NCBI Taxonomy" id="1053205"/>
    <lineage>
        <taxon>Bacteria</taxon>
        <taxon>Bacillati</taxon>
        <taxon>Bacillota</taxon>
        <taxon>Bacilli</taxon>
        <taxon>Bacillales</taxon>
        <taxon>Bacillaceae</taxon>
        <taxon>Bacillus</taxon>
        <taxon>Bacillus cereus group</taxon>
    </lineage>
</organism>
<gene>
    <name evidence="3" type="ORF">IGA_03655</name>
</gene>
<feature type="domain" description="TniQ" evidence="1">
    <location>
        <begin position="4"/>
        <end position="161"/>
    </location>
</feature>
<evidence type="ECO:0000259" key="1">
    <source>
        <dbReference type="Pfam" id="PF06527"/>
    </source>
</evidence>
<dbReference type="Pfam" id="PF15978">
    <property type="entry name" value="TnsD"/>
    <property type="match status" value="1"/>
</dbReference>
<dbReference type="EMBL" id="AHDZ01000031">
    <property type="protein sequence ID" value="EOO16125.1"/>
    <property type="molecule type" value="Genomic_DNA"/>
</dbReference>
<dbReference type="HOGENOM" id="CLU_033785_1_0_9"/>
<name>R8CX57_BACCE</name>
<dbReference type="InterPro" id="IPR009492">
    <property type="entry name" value="TniQ"/>
</dbReference>
<sequence length="630" mass="75733">MVVYFPTPYANELLYSVILRYHVHLASMSRMRTMLELFNDDKKSSIIDFPNNLDRLLGGIPNKPTNLTTEYFIQNHTTIPFYKPFLTPIKYTRVIETMKKNMKSNMVKKYLSEKNDNKREKNIYFCRNCIVEQKQEYGEFYINRIHQVPGVFVCTKHKEFLVIYVYKLHAQHGLSVIDEGDLEEQKLNLLEKEQVMNWLFRIAEDIEWLMSSNLQPQSCEFYFEKYKALMDIKGISYPMSEKRNKLKEGLLCFFPLEIFTLLKFDIQKEGYPNWMRYLFSHEIQYLHPLMHLLLIYYLCGSIKDFFEKKYTFEPFGAGPWICMNPFSDHYLEQCIQDVDYSIEKTKLVLKADFKCKCGFTYRLFSPENNPLVVKQFSRRIISLGPVWEEEVKKLIEKGVPYKVLIERSGMGRETFNKKLSDFENKNIESRYKKRSRNIIENLDEVREENRLQWMEQIKLYPDYSRGELYNLNSALYRWMMKYDGEWTEDHAPRAIKNTRWNKYENRDRIMLGKAKKLINEWHQYEKENKALKRITISSIKKAMGGAWTNLYETANLYPLTISYVKSVTESVFEFRKRRILFYLQTEFENKEVTYSKLRYRVGLNNKINKELEEFIYQQVTLHNENLKSDL</sequence>
<reference evidence="3 4" key="1">
    <citation type="submission" date="2012-12" db="EMBL/GenBank/DDBJ databases">
        <title>The Genome Sequence of Bacillus cereus HuA3-9.</title>
        <authorList>
            <consortium name="The Broad Institute Genome Sequencing Platform"/>
            <consortium name="The Broad Institute Genome Sequencing Center for Infectious Disease"/>
            <person name="Feldgarden M."/>
            <person name="Van der Auwera G.A."/>
            <person name="Mahillon J."/>
            <person name="Duprez V."/>
            <person name="Timmery S."/>
            <person name="Mattelet C."/>
            <person name="Dierick K."/>
            <person name="Sun M."/>
            <person name="Yu Z."/>
            <person name="Zhu L."/>
            <person name="Hu X."/>
            <person name="Shank E.B."/>
            <person name="Swiecicka I."/>
            <person name="Hansen B.M."/>
            <person name="Andrup L."/>
            <person name="Walker B."/>
            <person name="Young S.K."/>
            <person name="Zeng Q."/>
            <person name="Gargeya S."/>
            <person name="Fitzgerald M."/>
            <person name="Haas B."/>
            <person name="Abouelleil A."/>
            <person name="Alvarado L."/>
            <person name="Arachchi H.M."/>
            <person name="Berlin A.M."/>
            <person name="Chapman S.B."/>
            <person name="Dewar J."/>
            <person name="Goldberg J."/>
            <person name="Griggs A."/>
            <person name="Gujja S."/>
            <person name="Hansen M."/>
            <person name="Howarth C."/>
            <person name="Imamovic A."/>
            <person name="Larimer J."/>
            <person name="McCowan C."/>
            <person name="Murphy C."/>
            <person name="Neiman D."/>
            <person name="Pearson M."/>
            <person name="Priest M."/>
            <person name="Roberts A."/>
            <person name="Saif S."/>
            <person name="Shea T."/>
            <person name="Sisk P."/>
            <person name="Sykes S."/>
            <person name="Wortman J."/>
            <person name="Nusbaum C."/>
            <person name="Birren B."/>
        </authorList>
    </citation>
    <scope>NUCLEOTIDE SEQUENCE [LARGE SCALE GENOMIC DNA]</scope>
    <source>
        <strain evidence="3 4">HuA3-9</strain>
    </source>
</reference>
<evidence type="ECO:0000313" key="4">
    <source>
        <dbReference type="Proteomes" id="UP000014003"/>
    </source>
</evidence>
<evidence type="ECO:0000259" key="2">
    <source>
        <dbReference type="Pfam" id="PF15978"/>
    </source>
</evidence>
<dbReference type="Proteomes" id="UP000014003">
    <property type="component" value="Unassembled WGS sequence"/>
</dbReference>
<dbReference type="AlphaFoldDB" id="R8CX57"/>
<feature type="domain" description="Transposon Tn7 transposition protein TnsD C-terminal" evidence="2">
    <location>
        <begin position="202"/>
        <end position="563"/>
    </location>
</feature>
<dbReference type="PATRIC" id="fig|1053205.3.peg.3687"/>
<accession>R8CX57</accession>
<dbReference type="Pfam" id="PF06527">
    <property type="entry name" value="TniQ"/>
    <property type="match status" value="1"/>
</dbReference>
<evidence type="ECO:0000313" key="3">
    <source>
        <dbReference type="EMBL" id="EOO16125.1"/>
    </source>
</evidence>
<dbReference type="InterPro" id="IPR032750">
    <property type="entry name" value="TnsD_C"/>
</dbReference>